<evidence type="ECO:0000256" key="1">
    <source>
        <dbReference type="SAM" id="Phobius"/>
    </source>
</evidence>
<proteinExistence type="predicted"/>
<keyword evidence="1" id="KW-0812">Transmembrane</keyword>
<dbReference type="eggNOG" id="ENOG5033E3J">
    <property type="taxonomic scope" value="Bacteria"/>
</dbReference>
<dbReference type="AlphaFoldDB" id="Q0ATG0"/>
<gene>
    <name evidence="2" type="ordered locus">Mmar10_0131</name>
</gene>
<keyword evidence="1" id="KW-0472">Membrane</keyword>
<keyword evidence="3" id="KW-1185">Reference proteome</keyword>
<evidence type="ECO:0000313" key="2">
    <source>
        <dbReference type="EMBL" id="ABI64427.1"/>
    </source>
</evidence>
<dbReference type="OrthoDB" id="1492993at2"/>
<protein>
    <submittedName>
        <fullName evidence="2">Uncharacterized protein</fullName>
    </submittedName>
</protein>
<organism evidence="2 3">
    <name type="scientific">Maricaulis maris (strain MCS10)</name>
    <name type="common">Caulobacter maris</name>
    <dbReference type="NCBI Taxonomy" id="394221"/>
    <lineage>
        <taxon>Bacteria</taxon>
        <taxon>Pseudomonadati</taxon>
        <taxon>Pseudomonadota</taxon>
        <taxon>Alphaproteobacteria</taxon>
        <taxon>Maricaulales</taxon>
        <taxon>Maricaulaceae</taxon>
        <taxon>Maricaulis</taxon>
    </lineage>
</organism>
<keyword evidence="1" id="KW-1133">Transmembrane helix</keyword>
<dbReference type="STRING" id="394221.Mmar10_0131"/>
<accession>Q0ATG0</accession>
<dbReference type="RefSeq" id="WP_011642074.1">
    <property type="nucleotide sequence ID" value="NC_008347.1"/>
</dbReference>
<name>Q0ATG0_MARMM</name>
<dbReference type="EMBL" id="CP000449">
    <property type="protein sequence ID" value="ABI64427.1"/>
    <property type="molecule type" value="Genomic_DNA"/>
</dbReference>
<dbReference type="Proteomes" id="UP000001964">
    <property type="component" value="Chromosome"/>
</dbReference>
<dbReference type="HOGENOM" id="CLU_1459912_0_0_5"/>
<reference evidence="2 3" key="1">
    <citation type="submission" date="2006-08" db="EMBL/GenBank/DDBJ databases">
        <title>Complete sequence of Maricaulis maris MCS10.</title>
        <authorList>
            <consortium name="US DOE Joint Genome Institute"/>
            <person name="Copeland A."/>
            <person name="Lucas S."/>
            <person name="Lapidus A."/>
            <person name="Barry K."/>
            <person name="Detter J.C."/>
            <person name="Glavina del Rio T."/>
            <person name="Hammon N."/>
            <person name="Israni S."/>
            <person name="Dalin E."/>
            <person name="Tice H."/>
            <person name="Pitluck S."/>
            <person name="Saunders E."/>
            <person name="Brettin T."/>
            <person name="Bruce D."/>
            <person name="Han C."/>
            <person name="Tapia R."/>
            <person name="Gilna P."/>
            <person name="Schmutz J."/>
            <person name="Larimer F."/>
            <person name="Land M."/>
            <person name="Hauser L."/>
            <person name="Kyrpides N."/>
            <person name="Mikhailova N."/>
            <person name="Viollier P."/>
            <person name="Stephens C."/>
            <person name="Richardson P."/>
        </authorList>
    </citation>
    <scope>NUCLEOTIDE SEQUENCE [LARGE SCALE GENOMIC DNA]</scope>
    <source>
        <strain evidence="2 3">MCS10</strain>
    </source>
</reference>
<sequence length="202" mass="22165" precursor="true">MWRWLTNNHQTLTGIGAMLVGIAALFVAWDQGRVMRAQQHGAVYPILQIDGYYSHEGDVVRLGAGVRNAGVGPAVIERVDILRHGEIVEDFGPLLATLPESANVNWSSMLGRVLAAGDDVRPIDFSWRAAAMDEAGRDRLLAEWATWGLRACYCSVFDRCYVVDTNDLAGRPEPVRQCVRPTTEIFEQLGNAVPGMASPEEG</sequence>
<feature type="transmembrane region" description="Helical" evidence="1">
    <location>
        <begin position="12"/>
        <end position="29"/>
    </location>
</feature>
<evidence type="ECO:0000313" key="3">
    <source>
        <dbReference type="Proteomes" id="UP000001964"/>
    </source>
</evidence>
<dbReference type="KEGG" id="mmr:Mmar10_0131"/>